<dbReference type="RefSeq" id="WP_083943462.1">
    <property type="nucleotide sequence ID" value="NZ_JACIED010000002.1"/>
</dbReference>
<gene>
    <name evidence="1" type="ORF">GGQ71_001440</name>
</gene>
<reference evidence="1 2" key="1">
    <citation type="submission" date="2020-08" db="EMBL/GenBank/DDBJ databases">
        <title>Genomic Encyclopedia of Type Strains, Phase IV (KMG-IV): sequencing the most valuable type-strain genomes for metagenomic binning, comparative biology and taxonomic classification.</title>
        <authorList>
            <person name="Goeker M."/>
        </authorList>
    </citation>
    <scope>NUCLEOTIDE SEQUENCE [LARGE SCALE GENOMIC DNA]</scope>
    <source>
        <strain evidence="1 2">DSM 100021</strain>
    </source>
</reference>
<evidence type="ECO:0000313" key="2">
    <source>
        <dbReference type="Proteomes" id="UP000544107"/>
    </source>
</evidence>
<evidence type="ECO:0008006" key="3">
    <source>
        <dbReference type="Google" id="ProtNLM"/>
    </source>
</evidence>
<evidence type="ECO:0000313" key="1">
    <source>
        <dbReference type="EMBL" id="MBB4007177.1"/>
    </source>
</evidence>
<dbReference type="OrthoDB" id="8662245at2"/>
<dbReference type="AlphaFoldDB" id="A0A7W6HKY1"/>
<name>A0A7W6HKY1_9HYPH</name>
<proteinExistence type="predicted"/>
<sequence length="163" mass="18175">METLRPIPTPVFNGSVETGLRSLVLLEAFYPEKLDLETLALLDYFVVHTADLGGPDSLHPALPERVGEYRVRRTLIQEALRMLLRVSLIEVVEATDGISFVSGDDTPAFVKLLNSDYNRDLADRAGWLASRVREEGAAAFTSMRQLIDRWSLEFQSEVGLPNG</sequence>
<protein>
    <recommendedName>
        <fullName evidence="3">Threonine transporter</fullName>
    </recommendedName>
</protein>
<organism evidence="1 2">
    <name type="scientific">Allorhizobium taibaishanense</name>
    <dbReference type="NCBI Taxonomy" id="887144"/>
    <lineage>
        <taxon>Bacteria</taxon>
        <taxon>Pseudomonadati</taxon>
        <taxon>Pseudomonadota</taxon>
        <taxon>Alphaproteobacteria</taxon>
        <taxon>Hyphomicrobiales</taxon>
        <taxon>Rhizobiaceae</taxon>
        <taxon>Rhizobium/Agrobacterium group</taxon>
        <taxon>Allorhizobium</taxon>
    </lineage>
</organism>
<dbReference type="EMBL" id="JACIED010000002">
    <property type="protein sequence ID" value="MBB4007177.1"/>
    <property type="molecule type" value="Genomic_DNA"/>
</dbReference>
<dbReference type="InterPro" id="IPR046904">
    <property type="entry name" value="ABC-3C_MC2"/>
</dbReference>
<dbReference type="Pfam" id="PF20288">
    <property type="entry name" value="MC2"/>
    <property type="match status" value="1"/>
</dbReference>
<comment type="caution">
    <text evidence="1">The sequence shown here is derived from an EMBL/GenBank/DDBJ whole genome shotgun (WGS) entry which is preliminary data.</text>
</comment>
<dbReference type="Proteomes" id="UP000544107">
    <property type="component" value="Unassembled WGS sequence"/>
</dbReference>
<accession>A0A7W6HKY1</accession>